<keyword evidence="7 11" id="KW-0479">Metal-binding</keyword>
<keyword evidence="8" id="KW-0862">Zinc</keyword>
<dbReference type="EMBL" id="JAIFTH010000642">
    <property type="protein sequence ID" value="KAG9509155.1"/>
    <property type="molecule type" value="Genomic_DNA"/>
</dbReference>
<dbReference type="GO" id="GO:0016779">
    <property type="term" value="F:nucleotidyltransferase activity"/>
    <property type="evidence" value="ECO:0007669"/>
    <property type="project" value="UniProtKB-KW"/>
</dbReference>
<evidence type="ECO:0000313" key="15">
    <source>
        <dbReference type="EMBL" id="KAG9509155.1"/>
    </source>
</evidence>
<feature type="region of interest" description="Disordered" evidence="12">
    <location>
        <begin position="53"/>
        <end position="73"/>
    </location>
</feature>
<accession>A0ABQ7S6V8</accession>
<dbReference type="PIRSF" id="PIRSF000808">
    <property type="entry name" value="GalT"/>
    <property type="match status" value="1"/>
</dbReference>
<feature type="domain" description="Galactose-1-phosphate uridyl transferase N-terminal" evidence="13">
    <location>
        <begin position="148"/>
        <end position="233"/>
    </location>
</feature>
<dbReference type="Proteomes" id="UP000825002">
    <property type="component" value="Unassembled WGS sequence"/>
</dbReference>
<evidence type="ECO:0000259" key="13">
    <source>
        <dbReference type="Pfam" id="PF01087"/>
    </source>
</evidence>
<comment type="pathway">
    <text evidence="3 11">Carbohydrate metabolism; galactose metabolism.</text>
</comment>
<feature type="domain" description="Galactose-1-phosphate uridyl transferase N-terminal" evidence="13">
    <location>
        <begin position="8"/>
        <end position="101"/>
    </location>
</feature>
<keyword evidence="5 11" id="KW-0808">Transferase</keyword>
<comment type="cofactor">
    <cofactor evidence="2">
        <name>Zn(2+)</name>
        <dbReference type="ChEBI" id="CHEBI:29105"/>
    </cofactor>
</comment>
<evidence type="ECO:0000256" key="7">
    <source>
        <dbReference type="ARBA" id="ARBA00022723"/>
    </source>
</evidence>
<dbReference type="NCBIfam" id="NF008724">
    <property type="entry name" value="PRK11720.1"/>
    <property type="match status" value="1"/>
</dbReference>
<dbReference type="CDD" id="cd00608">
    <property type="entry name" value="GalT"/>
    <property type="match status" value="1"/>
</dbReference>
<organism evidence="15 16">
    <name type="scientific">Fragariocoptes setiger</name>
    <dbReference type="NCBI Taxonomy" id="1670756"/>
    <lineage>
        <taxon>Eukaryota</taxon>
        <taxon>Metazoa</taxon>
        <taxon>Ecdysozoa</taxon>
        <taxon>Arthropoda</taxon>
        <taxon>Chelicerata</taxon>
        <taxon>Arachnida</taxon>
        <taxon>Acari</taxon>
        <taxon>Acariformes</taxon>
        <taxon>Trombidiformes</taxon>
        <taxon>Prostigmata</taxon>
        <taxon>Eupodina</taxon>
        <taxon>Eriophyoidea</taxon>
        <taxon>Phytoptidae</taxon>
        <taxon>Fragariocoptes</taxon>
    </lineage>
</organism>
<dbReference type="InterPro" id="IPR036265">
    <property type="entry name" value="HIT-like_sf"/>
</dbReference>
<feature type="compositionally biased region" description="Polar residues" evidence="12">
    <location>
        <begin position="93"/>
        <end position="103"/>
    </location>
</feature>
<dbReference type="InterPro" id="IPR005849">
    <property type="entry name" value="GalP_Utransf_N"/>
</dbReference>
<evidence type="ECO:0000256" key="6">
    <source>
        <dbReference type="ARBA" id="ARBA00022695"/>
    </source>
</evidence>
<dbReference type="Gene3D" id="3.30.428.10">
    <property type="entry name" value="HIT-like"/>
    <property type="match status" value="2"/>
</dbReference>
<sequence>MSPKLSLEFQDRQHRRYNILKDRWVLVCPHRTQRPWQGQQEKVDDPNAKLQSDVAKDNPLMPNAVRSSGQENPNYKSTFVFDNDFPALTPLEQRQSANQSSKVEQSDADVNGNYVSRDGSKFSGPQEISIDEIDEDCGLSQAWRDKSLTPHSLLKVSKASGRCRVICFTPDPNYTIPMMRVSEVSAIIQAWISQQIELGKMHKWVQIFENRGNLMGCSNPHPHCQVWASDFLPNEPKILNRTQLRYYQKFKSPMLLDYLQQELESGERIIKQNASWVAIVPFWAVWPFEAMVVPKRHIQRMQDTRETEKCDLAVIIQSLVTKFDNLFKCTFPYSMGWYGAPTGEYLDHDMSHWVCHCSFNPPLLRSATVKKFMVGYEMFAEEQRDLTPERAAQLLRETSEVHFQYSSST</sequence>
<evidence type="ECO:0000256" key="9">
    <source>
        <dbReference type="ARBA" id="ARBA00023144"/>
    </source>
</evidence>
<evidence type="ECO:0000256" key="12">
    <source>
        <dbReference type="SAM" id="MobiDB-lite"/>
    </source>
</evidence>
<evidence type="ECO:0000259" key="14">
    <source>
        <dbReference type="Pfam" id="PF02744"/>
    </source>
</evidence>
<gene>
    <name evidence="15" type="primary">Galt</name>
    <name evidence="15" type="ORF">GZH46_02334</name>
</gene>
<dbReference type="NCBIfam" id="TIGR00209">
    <property type="entry name" value="galT_1"/>
    <property type="match status" value="1"/>
</dbReference>
<dbReference type="Pfam" id="PF02744">
    <property type="entry name" value="GalP_UDP_tr_C"/>
    <property type="match status" value="1"/>
</dbReference>
<evidence type="ECO:0000256" key="2">
    <source>
        <dbReference type="ARBA" id="ARBA00001947"/>
    </source>
</evidence>
<proteinExistence type="inferred from homology"/>
<evidence type="ECO:0000256" key="1">
    <source>
        <dbReference type="ARBA" id="ARBA00001107"/>
    </source>
</evidence>
<keyword evidence="10 11" id="KW-0119">Carbohydrate metabolism</keyword>
<keyword evidence="9 11" id="KW-0299">Galactose metabolism</keyword>
<protein>
    <recommendedName>
        <fullName evidence="11">Galactose-1-phosphate uridylyltransferase</fullName>
        <ecNumber evidence="11">2.7.7.12</ecNumber>
    </recommendedName>
</protein>
<keyword evidence="16" id="KW-1185">Reference proteome</keyword>
<feature type="domain" description="Galactose-1-phosphate uridyl transferase C-terminal" evidence="14">
    <location>
        <begin position="241"/>
        <end position="405"/>
    </location>
</feature>
<comment type="similarity">
    <text evidence="4 11">Belongs to the galactose-1-phosphate uridylyltransferase type 1 family.</text>
</comment>
<dbReference type="InterPro" id="IPR005850">
    <property type="entry name" value="GalP_Utransf_C"/>
</dbReference>
<feature type="region of interest" description="Disordered" evidence="12">
    <location>
        <begin position="93"/>
        <end position="118"/>
    </location>
</feature>
<comment type="catalytic activity">
    <reaction evidence="1 11">
        <text>alpha-D-galactose 1-phosphate + UDP-alpha-D-glucose = alpha-D-glucose 1-phosphate + UDP-alpha-D-galactose</text>
        <dbReference type="Rhea" id="RHEA:13989"/>
        <dbReference type="ChEBI" id="CHEBI:58336"/>
        <dbReference type="ChEBI" id="CHEBI:58601"/>
        <dbReference type="ChEBI" id="CHEBI:58885"/>
        <dbReference type="ChEBI" id="CHEBI:66914"/>
        <dbReference type="EC" id="2.7.7.12"/>
    </reaction>
</comment>
<dbReference type="InterPro" id="IPR019779">
    <property type="entry name" value="GalP_UDPtransf1_His-AS"/>
</dbReference>
<evidence type="ECO:0000256" key="3">
    <source>
        <dbReference type="ARBA" id="ARBA00004947"/>
    </source>
</evidence>
<evidence type="ECO:0000256" key="5">
    <source>
        <dbReference type="ARBA" id="ARBA00022679"/>
    </source>
</evidence>
<keyword evidence="6 11" id="KW-0548">Nucleotidyltransferase</keyword>
<comment type="caution">
    <text evidence="15">The sequence shown here is derived from an EMBL/GenBank/DDBJ whole genome shotgun (WGS) entry which is preliminary data.</text>
</comment>
<dbReference type="Pfam" id="PF01087">
    <property type="entry name" value="GalP_UDP_transf"/>
    <property type="match status" value="2"/>
</dbReference>
<reference evidence="15 16" key="1">
    <citation type="submission" date="2020-10" db="EMBL/GenBank/DDBJ databases">
        <authorList>
            <person name="Klimov P.B."/>
            <person name="Dyachkov S.M."/>
            <person name="Chetverikov P.E."/>
        </authorList>
    </citation>
    <scope>NUCLEOTIDE SEQUENCE [LARGE SCALE GENOMIC DNA]</scope>
    <source>
        <strain evidence="15">BMOC 18-1129-001#AD2665</strain>
        <tissue evidence="15">Entire mites</tissue>
    </source>
</reference>
<name>A0ABQ7S6V8_9ACAR</name>
<dbReference type="SUPFAM" id="SSF54197">
    <property type="entry name" value="HIT-like"/>
    <property type="match status" value="2"/>
</dbReference>
<evidence type="ECO:0000313" key="16">
    <source>
        <dbReference type="Proteomes" id="UP000825002"/>
    </source>
</evidence>
<evidence type="ECO:0000256" key="11">
    <source>
        <dbReference type="RuleBase" id="RU000506"/>
    </source>
</evidence>
<dbReference type="PANTHER" id="PTHR11943">
    <property type="entry name" value="GALACTOSE-1-PHOSPHATE URIDYLYLTRANSFERASE"/>
    <property type="match status" value="1"/>
</dbReference>
<evidence type="ECO:0000256" key="8">
    <source>
        <dbReference type="ARBA" id="ARBA00022833"/>
    </source>
</evidence>
<dbReference type="PANTHER" id="PTHR11943:SF1">
    <property type="entry name" value="GALACTOSE-1-PHOSPHATE URIDYLYLTRANSFERASE"/>
    <property type="match status" value="1"/>
</dbReference>
<dbReference type="InterPro" id="IPR001937">
    <property type="entry name" value="GalP_UDPtransf1"/>
</dbReference>
<dbReference type="PROSITE" id="PS00117">
    <property type="entry name" value="GAL_P_UDP_TRANSF_I"/>
    <property type="match status" value="1"/>
</dbReference>
<evidence type="ECO:0000256" key="4">
    <source>
        <dbReference type="ARBA" id="ARBA00010951"/>
    </source>
</evidence>
<evidence type="ECO:0000256" key="10">
    <source>
        <dbReference type="ARBA" id="ARBA00023277"/>
    </source>
</evidence>
<dbReference type="EC" id="2.7.7.12" evidence="11"/>